<feature type="chain" id="PRO_5043526964" evidence="1">
    <location>
        <begin position="21"/>
        <end position="495"/>
    </location>
</feature>
<dbReference type="EMBL" id="CAJZBQ010000041">
    <property type="protein sequence ID" value="CAG9326774.1"/>
    <property type="molecule type" value="Genomic_DNA"/>
</dbReference>
<dbReference type="Proteomes" id="UP001162131">
    <property type="component" value="Unassembled WGS sequence"/>
</dbReference>
<gene>
    <name evidence="2" type="ORF">BSTOLATCC_MIC42041</name>
</gene>
<protein>
    <submittedName>
        <fullName evidence="2">Uncharacterized protein</fullName>
    </submittedName>
</protein>
<sequence length="495" mass="55201">MSKNWVFAVALIVLITKCSAANPGMKISRSLEDASSLIRDLIPIAAEYISASNLGSLNFNTVDNGINVAVTAKNIALTNSTINPSNVSLIIEQPNWFNITFYNFTGDLSFQYSEYNTSKNINKTGTADAFFTGVLIMDAEIQNDDGIPQLYTDVITLSIYEITFQNLNFSTNLTTQFTTRIVNFLQANTGLVFLQAFESRINGYTQSLNWFPQVPDLPIYLNSLWIGTPAISYNPAYPCSNNYVTIWYNGTFVTQDDTSAKMPSIAPSFTMPDRYTNPKGVGSSQIMISQYMLQSYYNAITAKYAYHFIQKLPDDYPNILTSTSGYYPELYQTYGNVPVNLNISTVGAPSVTIVPEIGILVSGTVDVQILTYNSLINQWSYPIYFKADILFLVTPQVKNGVLKGYAYNQKVTSVYNVNSIIGTVNTYNLRMLTADLLKSFIKSYNGSVFFPVFTLPYPSGTTFDNYHLRMESGYIVVDYDAILPLPVFQLQGLSC</sequence>
<reference evidence="2" key="1">
    <citation type="submission" date="2021-09" db="EMBL/GenBank/DDBJ databases">
        <authorList>
            <consortium name="AG Swart"/>
            <person name="Singh M."/>
            <person name="Singh A."/>
            <person name="Seah K."/>
            <person name="Emmerich C."/>
        </authorList>
    </citation>
    <scope>NUCLEOTIDE SEQUENCE</scope>
    <source>
        <strain evidence="2">ATCC30299</strain>
    </source>
</reference>
<comment type="caution">
    <text evidence="2">The sequence shown here is derived from an EMBL/GenBank/DDBJ whole genome shotgun (WGS) entry which is preliminary data.</text>
</comment>
<name>A0AAU9JP55_9CILI</name>
<dbReference type="AlphaFoldDB" id="A0AAU9JP55"/>
<organism evidence="2 3">
    <name type="scientific">Blepharisma stoltei</name>
    <dbReference type="NCBI Taxonomy" id="1481888"/>
    <lineage>
        <taxon>Eukaryota</taxon>
        <taxon>Sar</taxon>
        <taxon>Alveolata</taxon>
        <taxon>Ciliophora</taxon>
        <taxon>Postciliodesmatophora</taxon>
        <taxon>Heterotrichea</taxon>
        <taxon>Heterotrichida</taxon>
        <taxon>Blepharismidae</taxon>
        <taxon>Blepharisma</taxon>
    </lineage>
</organism>
<evidence type="ECO:0000313" key="2">
    <source>
        <dbReference type="EMBL" id="CAG9326774.1"/>
    </source>
</evidence>
<dbReference type="InterPro" id="IPR017943">
    <property type="entry name" value="Bactericidal_perm-incr_a/b_dom"/>
</dbReference>
<keyword evidence="3" id="KW-1185">Reference proteome</keyword>
<dbReference type="Gene3D" id="3.15.20.10">
    <property type="entry name" value="Bactericidal permeability-increasing protein, domain 2"/>
    <property type="match status" value="1"/>
</dbReference>
<feature type="signal peptide" evidence="1">
    <location>
        <begin position="1"/>
        <end position="20"/>
    </location>
</feature>
<dbReference type="SUPFAM" id="SSF55394">
    <property type="entry name" value="Bactericidal permeability-increasing protein, BPI"/>
    <property type="match status" value="1"/>
</dbReference>
<keyword evidence="1" id="KW-0732">Signal</keyword>
<accession>A0AAU9JP55</accession>
<proteinExistence type="predicted"/>
<dbReference type="GO" id="GO:0008289">
    <property type="term" value="F:lipid binding"/>
    <property type="evidence" value="ECO:0007669"/>
    <property type="project" value="InterPro"/>
</dbReference>
<evidence type="ECO:0000256" key="1">
    <source>
        <dbReference type="SAM" id="SignalP"/>
    </source>
</evidence>
<evidence type="ECO:0000313" key="3">
    <source>
        <dbReference type="Proteomes" id="UP001162131"/>
    </source>
</evidence>